<evidence type="ECO:0000313" key="4">
    <source>
        <dbReference type="Proteomes" id="UP000838763"/>
    </source>
</evidence>
<dbReference type="GO" id="GO:0016558">
    <property type="term" value="P:protein import into peroxisome matrix"/>
    <property type="evidence" value="ECO:0007669"/>
    <property type="project" value="TreeGrafter"/>
</dbReference>
<dbReference type="InterPro" id="IPR018253">
    <property type="entry name" value="DnaJ_domain_CS"/>
</dbReference>
<evidence type="ECO:0000256" key="1">
    <source>
        <dbReference type="ARBA" id="ARBA00023186"/>
    </source>
</evidence>
<evidence type="ECO:0000313" key="3">
    <source>
        <dbReference type="EMBL" id="CAI4219301.1"/>
    </source>
</evidence>
<dbReference type="PANTHER" id="PTHR45006">
    <property type="entry name" value="DNAJ-LIKE PROTEIN 1"/>
    <property type="match status" value="1"/>
</dbReference>
<accession>A0A9P1HBL6</accession>
<evidence type="ECO:0000259" key="2">
    <source>
        <dbReference type="PROSITE" id="PS50076"/>
    </source>
</evidence>
<dbReference type="Pfam" id="PF00226">
    <property type="entry name" value="DnaJ"/>
    <property type="match status" value="1"/>
</dbReference>
<keyword evidence="1" id="KW-0143">Chaperone</keyword>
<dbReference type="OrthoDB" id="552049at2759"/>
<dbReference type="InterPro" id="IPR036869">
    <property type="entry name" value="J_dom_sf"/>
</dbReference>
<dbReference type="InterPro" id="IPR001623">
    <property type="entry name" value="DnaJ_domain"/>
</dbReference>
<dbReference type="FunFam" id="1.10.287.110:FF:000028">
    <property type="entry name" value="DnaJ domain protein"/>
    <property type="match status" value="1"/>
</dbReference>
<dbReference type="PROSITE" id="PS50076">
    <property type="entry name" value="DNAJ_2"/>
    <property type="match status" value="1"/>
</dbReference>
<gene>
    <name evidence="3" type="ORF">PPNO1_LOCUS8867</name>
</gene>
<proteinExistence type="predicted"/>
<name>A0A9P1HBL6_9PEZI</name>
<protein>
    <recommendedName>
        <fullName evidence="2">J domain-containing protein</fullName>
    </recommendedName>
</protein>
<dbReference type="PANTHER" id="PTHR45006:SF1">
    <property type="entry name" value="DNAJ-LIKE PROTEIN 1"/>
    <property type="match status" value="1"/>
</dbReference>
<sequence>MVVDKAYYDLLGVEPGATDIEIKKGYRKAAIIHHPDKNPDDPSASAKFQEIGEAYQVLSDPQLRAAYDKYGKESARPSEGFVDPAEFFTSIFGGDAFIDWIGEISIMKDLTAAMEIAMQGELEEGSEGEFPELRRP</sequence>
<keyword evidence="4" id="KW-1185">Reference proteome</keyword>
<dbReference type="EMBL" id="CALLCH030000019">
    <property type="protein sequence ID" value="CAI4219301.1"/>
    <property type="molecule type" value="Genomic_DNA"/>
</dbReference>
<dbReference type="AlphaFoldDB" id="A0A9P1HBL6"/>
<dbReference type="Proteomes" id="UP000838763">
    <property type="component" value="Unassembled WGS sequence"/>
</dbReference>
<comment type="caution">
    <text evidence="3">The sequence shown here is derived from an EMBL/GenBank/DDBJ whole genome shotgun (WGS) entry which is preliminary data.</text>
</comment>
<dbReference type="PRINTS" id="PR00625">
    <property type="entry name" value="JDOMAIN"/>
</dbReference>
<dbReference type="GO" id="GO:0005829">
    <property type="term" value="C:cytosol"/>
    <property type="evidence" value="ECO:0007669"/>
    <property type="project" value="TreeGrafter"/>
</dbReference>
<dbReference type="SMART" id="SM00271">
    <property type="entry name" value="DnaJ"/>
    <property type="match status" value="1"/>
</dbReference>
<reference evidence="3" key="1">
    <citation type="submission" date="2022-11" db="EMBL/GenBank/DDBJ databases">
        <authorList>
            <person name="Scott C."/>
            <person name="Bruce N."/>
        </authorList>
    </citation>
    <scope>NUCLEOTIDE SEQUENCE</scope>
</reference>
<dbReference type="PROSITE" id="PS00636">
    <property type="entry name" value="DNAJ_1"/>
    <property type="match status" value="1"/>
</dbReference>
<dbReference type="CDD" id="cd06257">
    <property type="entry name" value="DnaJ"/>
    <property type="match status" value="1"/>
</dbReference>
<dbReference type="Gene3D" id="1.10.287.110">
    <property type="entry name" value="DnaJ domain"/>
    <property type="match status" value="1"/>
</dbReference>
<organism evidence="3 4">
    <name type="scientific">Parascedosporium putredinis</name>
    <dbReference type="NCBI Taxonomy" id="1442378"/>
    <lineage>
        <taxon>Eukaryota</taxon>
        <taxon>Fungi</taxon>
        <taxon>Dikarya</taxon>
        <taxon>Ascomycota</taxon>
        <taxon>Pezizomycotina</taxon>
        <taxon>Sordariomycetes</taxon>
        <taxon>Hypocreomycetidae</taxon>
        <taxon>Microascales</taxon>
        <taxon>Microascaceae</taxon>
        <taxon>Parascedosporium</taxon>
    </lineage>
</organism>
<dbReference type="InterPro" id="IPR052814">
    <property type="entry name" value="Peroxisomal_DnaJ"/>
</dbReference>
<feature type="domain" description="J" evidence="2">
    <location>
        <begin position="6"/>
        <end position="71"/>
    </location>
</feature>
<dbReference type="SUPFAM" id="SSF46565">
    <property type="entry name" value="Chaperone J-domain"/>
    <property type="match status" value="1"/>
</dbReference>